<dbReference type="InterPro" id="IPR011991">
    <property type="entry name" value="ArsR-like_HTH"/>
</dbReference>
<evidence type="ECO:0000256" key="3">
    <source>
        <dbReference type="ARBA" id="ARBA00023163"/>
    </source>
</evidence>
<dbReference type="PRINTS" id="PR00778">
    <property type="entry name" value="HTHARSR"/>
</dbReference>
<dbReference type="SMART" id="SM00418">
    <property type="entry name" value="HTH_ARSR"/>
    <property type="match status" value="1"/>
</dbReference>
<dbReference type="GO" id="GO:0003700">
    <property type="term" value="F:DNA-binding transcription factor activity"/>
    <property type="evidence" value="ECO:0007669"/>
    <property type="project" value="InterPro"/>
</dbReference>
<dbReference type="GO" id="GO:0003677">
    <property type="term" value="F:DNA binding"/>
    <property type="evidence" value="ECO:0007669"/>
    <property type="project" value="UniProtKB-KW"/>
</dbReference>
<dbReference type="Proteomes" id="UP000247476">
    <property type="component" value="Unassembled WGS sequence"/>
</dbReference>
<evidence type="ECO:0000256" key="1">
    <source>
        <dbReference type="ARBA" id="ARBA00023015"/>
    </source>
</evidence>
<evidence type="ECO:0000256" key="2">
    <source>
        <dbReference type="ARBA" id="ARBA00023125"/>
    </source>
</evidence>
<evidence type="ECO:0000313" key="5">
    <source>
        <dbReference type="EMBL" id="PYI51015.1"/>
    </source>
</evidence>
<dbReference type="InterPro" id="IPR001845">
    <property type="entry name" value="HTH_ArsR_DNA-bd_dom"/>
</dbReference>
<proteinExistence type="predicted"/>
<evidence type="ECO:0000313" key="6">
    <source>
        <dbReference type="Proteomes" id="UP000247476"/>
    </source>
</evidence>
<dbReference type="InterPro" id="IPR036390">
    <property type="entry name" value="WH_DNA-bd_sf"/>
</dbReference>
<reference evidence="5 6" key="1">
    <citation type="submission" date="2018-05" db="EMBL/GenBank/DDBJ databases">
        <title>Paenibacillus flagellatus sp. nov., isolated from selenium mineral soil.</title>
        <authorList>
            <person name="Dai X."/>
        </authorList>
    </citation>
    <scope>NUCLEOTIDE SEQUENCE [LARGE SCALE GENOMIC DNA]</scope>
    <source>
        <strain evidence="5 6">DXL2</strain>
    </source>
</reference>
<protein>
    <submittedName>
        <fullName evidence="5">Transcriptional regulator</fullName>
    </submittedName>
</protein>
<feature type="domain" description="HTH arsR-type" evidence="4">
    <location>
        <begin position="1"/>
        <end position="89"/>
    </location>
</feature>
<dbReference type="Gene3D" id="1.10.10.10">
    <property type="entry name" value="Winged helix-like DNA-binding domain superfamily/Winged helix DNA-binding domain"/>
    <property type="match status" value="1"/>
</dbReference>
<dbReference type="AlphaFoldDB" id="A0A2V5JW64"/>
<dbReference type="OrthoDB" id="9799175at2"/>
<dbReference type="Pfam" id="PF01022">
    <property type="entry name" value="HTH_5"/>
    <property type="match status" value="1"/>
</dbReference>
<dbReference type="RefSeq" id="WP_110843169.1">
    <property type="nucleotide sequence ID" value="NZ_QJVJ01000015.1"/>
</dbReference>
<keyword evidence="6" id="KW-1185">Reference proteome</keyword>
<dbReference type="PANTHER" id="PTHR33154">
    <property type="entry name" value="TRANSCRIPTIONAL REGULATOR, ARSR FAMILY"/>
    <property type="match status" value="1"/>
</dbReference>
<gene>
    <name evidence="5" type="ORF">DLM86_26995</name>
</gene>
<accession>A0A2V5JW64</accession>
<dbReference type="PANTHER" id="PTHR33154:SF33">
    <property type="entry name" value="TRANSCRIPTIONAL REPRESSOR SDPR"/>
    <property type="match status" value="1"/>
</dbReference>
<evidence type="ECO:0000259" key="4">
    <source>
        <dbReference type="PROSITE" id="PS50987"/>
    </source>
</evidence>
<comment type="caution">
    <text evidence="5">The sequence shown here is derived from an EMBL/GenBank/DDBJ whole genome shotgun (WGS) entry which is preliminary data.</text>
</comment>
<dbReference type="InterPro" id="IPR051081">
    <property type="entry name" value="HTH_MetalResp_TranReg"/>
</dbReference>
<organism evidence="5 6">
    <name type="scientific">Paenibacillus flagellatus</name>
    <dbReference type="NCBI Taxonomy" id="2211139"/>
    <lineage>
        <taxon>Bacteria</taxon>
        <taxon>Bacillati</taxon>
        <taxon>Bacillota</taxon>
        <taxon>Bacilli</taxon>
        <taxon>Bacillales</taxon>
        <taxon>Paenibacillaceae</taxon>
        <taxon>Paenibacillus</taxon>
    </lineage>
</organism>
<keyword evidence="1" id="KW-0805">Transcription regulation</keyword>
<dbReference type="SUPFAM" id="SSF46785">
    <property type="entry name" value="Winged helix' DNA-binding domain"/>
    <property type="match status" value="1"/>
</dbReference>
<name>A0A2V5JW64_9BACL</name>
<sequence>MKTDILFEVLAESNRRTILDCLRQKERSVGELVALSSLSQPGISKHLRILREAGLVSVRKDAQRHLYYLRPEPLAELDRWLEPYRTFWSGKLDALERHLDDMDETEQRARIDHKEE</sequence>
<dbReference type="EMBL" id="QJVJ01000015">
    <property type="protein sequence ID" value="PYI51015.1"/>
    <property type="molecule type" value="Genomic_DNA"/>
</dbReference>
<dbReference type="InterPro" id="IPR036388">
    <property type="entry name" value="WH-like_DNA-bd_sf"/>
</dbReference>
<keyword evidence="3" id="KW-0804">Transcription</keyword>
<dbReference type="PROSITE" id="PS50987">
    <property type="entry name" value="HTH_ARSR_2"/>
    <property type="match status" value="1"/>
</dbReference>
<keyword evidence="2" id="KW-0238">DNA-binding</keyword>
<dbReference type="CDD" id="cd00090">
    <property type="entry name" value="HTH_ARSR"/>
    <property type="match status" value="1"/>
</dbReference>
<dbReference type="NCBIfam" id="NF033788">
    <property type="entry name" value="HTH_metalloreg"/>
    <property type="match status" value="1"/>
</dbReference>